<dbReference type="InterPro" id="IPR031856">
    <property type="entry name" value="YdaS_toxin-like"/>
</dbReference>
<reference evidence="2 3" key="1">
    <citation type="journal article" date="2022" name="Arch. Microbiol.">
        <title>Paraburkholderia bengalensis sp. nov. isolated from roots of Oryza sativa, IR64.</title>
        <authorList>
            <person name="Nag P."/>
            <person name="Mondal N."/>
            <person name="Sarkar J."/>
            <person name="Das S."/>
        </authorList>
    </citation>
    <scope>NUCLEOTIDE SEQUENCE [LARGE SCALE GENOMIC DNA]</scope>
    <source>
        <strain evidence="2 3">IR64_4_BI</strain>
    </source>
</reference>
<dbReference type="Proteomes" id="UP001386437">
    <property type="component" value="Unassembled WGS sequence"/>
</dbReference>
<evidence type="ECO:0000256" key="1">
    <source>
        <dbReference type="SAM" id="MobiDB-lite"/>
    </source>
</evidence>
<sequence>MRAIDRAIKIAGSRSRLARAIGVAPQMVSQWAREVNPKPISIPSCARIEKATGVPCEQLNPNEDWVTLRAVLCAPARDLAESIDANDDVQPPVGGTNKSSKMARHGLREAA</sequence>
<evidence type="ECO:0000313" key="2">
    <source>
        <dbReference type="EMBL" id="MEI5998263.1"/>
    </source>
</evidence>
<comment type="caution">
    <text evidence="2">The sequence shown here is derived from an EMBL/GenBank/DDBJ whole genome shotgun (WGS) entry which is preliminary data.</text>
</comment>
<proteinExistence type="predicted"/>
<protein>
    <submittedName>
        <fullName evidence="2">Helix-turn-helix domain-containing protein</fullName>
    </submittedName>
</protein>
<feature type="region of interest" description="Disordered" evidence="1">
    <location>
        <begin position="83"/>
        <end position="111"/>
    </location>
</feature>
<dbReference type="CDD" id="cd00093">
    <property type="entry name" value="HTH_XRE"/>
    <property type="match status" value="1"/>
</dbReference>
<dbReference type="InterPro" id="IPR001387">
    <property type="entry name" value="Cro/C1-type_HTH"/>
</dbReference>
<dbReference type="SUPFAM" id="SSF47413">
    <property type="entry name" value="lambda repressor-like DNA-binding domains"/>
    <property type="match status" value="1"/>
</dbReference>
<dbReference type="RefSeq" id="WP_419539496.1">
    <property type="nucleotide sequence ID" value="NZ_JACFYJ010000019.1"/>
</dbReference>
<dbReference type="InterPro" id="IPR010982">
    <property type="entry name" value="Lambda_DNA-bd_dom_sf"/>
</dbReference>
<dbReference type="EMBL" id="JACFYJ010000019">
    <property type="protein sequence ID" value="MEI5998263.1"/>
    <property type="molecule type" value="Genomic_DNA"/>
</dbReference>
<gene>
    <name evidence="2" type="ORF">H3V53_13925</name>
</gene>
<organism evidence="2 3">
    <name type="scientific">Paraburkholderia bengalensis</name>
    <dbReference type="NCBI Taxonomy" id="2747562"/>
    <lineage>
        <taxon>Bacteria</taxon>
        <taxon>Pseudomonadati</taxon>
        <taxon>Pseudomonadota</taxon>
        <taxon>Betaproteobacteria</taxon>
        <taxon>Burkholderiales</taxon>
        <taxon>Burkholderiaceae</taxon>
        <taxon>Paraburkholderia</taxon>
    </lineage>
</organism>
<name>A0ABU8IRK8_9BURK</name>
<dbReference type="Gene3D" id="1.10.260.40">
    <property type="entry name" value="lambda repressor-like DNA-binding domains"/>
    <property type="match status" value="1"/>
</dbReference>
<keyword evidence="3" id="KW-1185">Reference proteome</keyword>
<accession>A0ABU8IRK8</accession>
<evidence type="ECO:0000313" key="3">
    <source>
        <dbReference type="Proteomes" id="UP001386437"/>
    </source>
</evidence>
<dbReference type="Pfam" id="PF15943">
    <property type="entry name" value="YdaS_toxin"/>
    <property type="match status" value="1"/>
</dbReference>